<dbReference type="GeneID" id="53317630"/>
<dbReference type="RefSeq" id="WP_066137192.1">
    <property type="nucleotide sequence ID" value="NZ_CP014527.1"/>
</dbReference>
<reference evidence="3 4" key="1">
    <citation type="submission" date="2016-02" db="EMBL/GenBank/DDBJ databases">
        <title>Complete Genome of H5569, the type strain of the newly described species Haematospirillium jordaniae.</title>
        <authorList>
            <person name="Nicholson A.C."/>
            <person name="Humrighouse B.W."/>
            <person name="Loparov V."/>
            <person name="McQuiston J.R."/>
        </authorList>
    </citation>
    <scope>NUCLEOTIDE SEQUENCE [LARGE SCALE GENOMIC DNA]</scope>
    <source>
        <strain evidence="3 4">H5569</strain>
        <plasmid evidence="4">Plasmid unnamed 2</plasmid>
    </source>
</reference>
<evidence type="ECO:0000256" key="2">
    <source>
        <dbReference type="SAM" id="SignalP"/>
    </source>
</evidence>
<evidence type="ECO:0000256" key="1">
    <source>
        <dbReference type="SAM" id="MobiDB-lite"/>
    </source>
</evidence>
<evidence type="ECO:0000313" key="3">
    <source>
        <dbReference type="EMBL" id="AMW35845.1"/>
    </source>
</evidence>
<feature type="region of interest" description="Disordered" evidence="1">
    <location>
        <begin position="1133"/>
        <end position="1156"/>
    </location>
</feature>
<geneLocation type="plasmid" evidence="3 4">
    <name>unnamed 2</name>
</geneLocation>
<dbReference type="GO" id="GO:0003824">
    <property type="term" value="F:catalytic activity"/>
    <property type="evidence" value="ECO:0007669"/>
    <property type="project" value="UniProtKB-ARBA"/>
</dbReference>
<dbReference type="KEGG" id="hjo:AY555_10755"/>
<feature type="signal peptide" evidence="2">
    <location>
        <begin position="1"/>
        <end position="32"/>
    </location>
</feature>
<feature type="compositionally biased region" description="Low complexity" evidence="1">
    <location>
        <begin position="1140"/>
        <end position="1156"/>
    </location>
</feature>
<feature type="chain" id="PRO_5043691308" evidence="2">
    <location>
        <begin position="33"/>
        <end position="1825"/>
    </location>
</feature>
<keyword evidence="3" id="KW-0614">Plasmid</keyword>
<dbReference type="Gene3D" id="2.160.20.10">
    <property type="entry name" value="Single-stranded right-handed beta-helix, Pectin lyase-like"/>
    <property type="match status" value="1"/>
</dbReference>
<feature type="region of interest" description="Disordered" evidence="1">
    <location>
        <begin position="785"/>
        <end position="824"/>
    </location>
</feature>
<proteinExistence type="predicted"/>
<dbReference type="EMBL" id="CP014527">
    <property type="protein sequence ID" value="AMW35845.1"/>
    <property type="molecule type" value="Genomic_DNA"/>
</dbReference>
<dbReference type="InterPro" id="IPR011050">
    <property type="entry name" value="Pectin_lyase_fold/virulence"/>
</dbReference>
<dbReference type="InterPro" id="IPR010069">
    <property type="entry name" value="CdiA_FHA1_rpt"/>
</dbReference>
<dbReference type="InterPro" id="IPR025157">
    <property type="entry name" value="Hemagglutinin_rpt"/>
</dbReference>
<dbReference type="InterPro" id="IPR006915">
    <property type="entry name" value="DUF637_hemagglutn_put"/>
</dbReference>
<gene>
    <name evidence="3" type="ORF">AY555_10755</name>
</gene>
<dbReference type="SMART" id="SM00912">
    <property type="entry name" value="Haemagg_act"/>
    <property type="match status" value="1"/>
</dbReference>
<accession>A0A143DGL1</accession>
<evidence type="ECO:0000313" key="4">
    <source>
        <dbReference type="Proteomes" id="UP000076066"/>
    </source>
</evidence>
<feature type="compositionally biased region" description="Basic and acidic residues" evidence="1">
    <location>
        <begin position="788"/>
        <end position="799"/>
    </location>
</feature>
<dbReference type="NCBIfam" id="TIGR01901">
    <property type="entry name" value="adhes_NPXG"/>
    <property type="match status" value="1"/>
</dbReference>
<dbReference type="SUPFAM" id="SSF51126">
    <property type="entry name" value="Pectin lyase-like"/>
    <property type="match status" value="1"/>
</dbReference>
<dbReference type="OrthoDB" id="2664633at2"/>
<dbReference type="Proteomes" id="UP000076066">
    <property type="component" value="Plasmid unnamed 2"/>
</dbReference>
<dbReference type="InterPro" id="IPR012334">
    <property type="entry name" value="Pectin_lyas_fold"/>
</dbReference>
<protein>
    <submittedName>
        <fullName evidence="3">Uncharacterized protein</fullName>
    </submittedName>
</protein>
<dbReference type="NCBIfam" id="TIGR01731">
    <property type="entry name" value="fil_hemag_20aa"/>
    <property type="match status" value="7"/>
</dbReference>
<dbReference type="Pfam" id="PF05860">
    <property type="entry name" value="TPS"/>
    <property type="match status" value="1"/>
</dbReference>
<organism evidence="3 4">
    <name type="scientific">Haematospirillum jordaniae</name>
    <dbReference type="NCBI Taxonomy" id="1549855"/>
    <lineage>
        <taxon>Bacteria</taxon>
        <taxon>Pseudomonadati</taxon>
        <taxon>Pseudomonadota</taxon>
        <taxon>Alphaproteobacteria</taxon>
        <taxon>Rhodospirillales</taxon>
        <taxon>Novispirillaceae</taxon>
        <taxon>Haematospirillum</taxon>
    </lineage>
</organism>
<keyword evidence="4" id="KW-1185">Reference proteome</keyword>
<dbReference type="Pfam" id="PF13332">
    <property type="entry name" value="Fil_haemagg_2"/>
    <property type="match status" value="2"/>
</dbReference>
<keyword evidence="2" id="KW-0732">Signal</keyword>
<dbReference type="InterPro" id="IPR008638">
    <property type="entry name" value="FhaB/CdiA-like_TPS"/>
</dbReference>
<sequence>MHTLTRAFRWLQKASALLAALFYPLSPVLVHAQPVTNTERAFDDQSRSGIPLFNINTPNSSGVSNNLHHTFDVPSRGAIDNNSAIAAYSKLEAGFIEGNPNLTPGHEAELIIHQVIGGTRSQMDGLLEVVGPTARVVVINEDGITCNSCGFINTSRATLSTGAAIFNEQGELERFDVRGGDILFDGTGFDATKEDQSIGQIDLVARTIALREKAKVKGLTLNVVMGTNRVDANSLAADPITVDTPAPDIALDVAALGGMYARQISLVATEDGAGVNMNGAMASASSLTLDAKGYIRLGSGSSLSAGTDTTITTTARFENAGTIKSSGSISVAAHTVDNTGTIDAGTSVSIGAIDTIKNSGTIKSGQKTTLAAGRRVENRGTVLSDGDSVIDAPFVLNDGGKIIGKNTLDIGYAKGEEGRSESVVNRNGTIEASSGRLHVKAKSIVNEGTAPTVRIKDTVRKSIEKSDPVNPGEDIRNRLVSADILAPDGSVDPGKRDDYLLLLETFFSGTVSGDTPLDPRIISLLRTSALDKDNPDRSKAAWVAYFQNLSGKAFEAGVPSLVDFMRDLLVEEARVVPVVAADDSTADDSAVDEPVVEQVDPFPVKDAYRTRYIALWEKLASGQALDDTTLSAIDPKYIKDGTILPEVSALWQAIRAGSGAGYDILVTITEDALNDDGVLATIRSGGGLSLDADSIRNVYGEIRAGQDLKISARTVTNIAFGASRTRHEVHKRACYSCHQGTLDFVNTFGGVIEAGGILDIEAEQVNNLTIGSRSAAEMLAEINSQTGDKGHVDELHDRQAATTPRPRRASPGQEYRVPSTPGAETSTLLTLRTELEEILQIAKSDLPAEKPGDQKAFLSSAYLLDRLNYGPMAAQHEPGLSEILSLDRTAWPGGAGADNVGPAQDIAAGADRFLSENLVQALASPPVLENGTVPLSAAMAFLNRRNGALVAGNTTTITAGDIRQRGGGQIKSTGDATLAARTIDLERGELAAGGDMSVSGHDTVRLAGTRVKADGNLAVKSQAGHVAIEGLKEETRFTRASYAERRVGNPDCAAGRSDCDAYRTVRTKIGGGSGTAVTHRGSTVDVGGTLTVEAGGTVSVLGSKVEAAGNTALKAGGDLVVGATRDEHTYAGTIGRSTHSAHSQRSRGSSISTGGTLTAEADGAVSVLGSKVEAAGNATLKAGRGLVVGATRDVSSDAGSSGRSTRSAYAERLQGSSVLSGGDVRLSGTDIGIEASRVSADGRLDVVAGNALSVAAGAQASRYASSSTSKGRGLFRKKKTEHVNESRLTYESSVLSGGRAVSLDAGGDMEIAGSRIQSGGNIDITALGELRVTSLHEQYVHAYRVKKSGAFGGFLGGRGFRTEQHAFTGIKGSDVSSVADLTTESGSDTTIRASRVSAGGTLTLRVGKGRFAAPDARLHLLSDTERDVLSVSEHRDGGLKWTMTERGHEREVVRHALLESGGDFVIESPGGIVVEYRATGDLATDLDQLSQAPGLGYLATLRTLPGVDWKGVEETYRSWHDQKSGIGGGTMALIALATAVLTAGATASLAANIVGVAEVPAGTSVSAGMATMSMAGATYAGTAAQLTAMTMTNAVLAGVAGTVSTSVANGAVSGDMQGALRSIVSSNTLRSLVVSALTAGLTQGVSDGLGFDGGITRAGTEAGSTASTGATAATTTAGATAATTTTAAAGATAATTGATAAGAGVASAAGHLAGLGQTVAQAAINTGVLAVVDMAVNGEGLDTAARSALVTGAVNVVSAQVFQGIGDLGVEFGISDGDVRKVLVHAAAGCGIGAATSGSCLAGAVGAGLQELASPVLDVCPTMPG</sequence>
<name>A0A143DGL1_9PROT</name>
<dbReference type="Pfam" id="PF04830">
    <property type="entry name" value="DUF637"/>
    <property type="match status" value="1"/>
</dbReference>